<dbReference type="Proteomes" id="UP000027931">
    <property type="component" value="Unassembled WGS sequence"/>
</dbReference>
<dbReference type="EMBL" id="JMIR01000002">
    <property type="protein sequence ID" value="KEO84980.1"/>
    <property type="molecule type" value="Genomic_DNA"/>
</dbReference>
<evidence type="ECO:0000313" key="3">
    <source>
        <dbReference type="Proteomes" id="UP000027931"/>
    </source>
</evidence>
<accession>A0A074LWI9</accession>
<dbReference type="eggNOG" id="ENOG5032VE6">
    <property type="taxonomic scope" value="Bacteria"/>
</dbReference>
<dbReference type="RefSeq" id="WP_038084200.1">
    <property type="nucleotide sequence ID" value="NZ_JMIR01000002.1"/>
</dbReference>
<comment type="caution">
    <text evidence="2">The sequence shown here is derived from an EMBL/GenBank/DDBJ whole genome shotgun (WGS) entry which is preliminary data.</text>
</comment>
<sequence length="131" mass="13985">MNQPQEQAILAYFSSPDEAQIAAERVQHELDIEDVQVDRFSAVPGDGMENLENPIQGDFGSHGELVEGGDGIDRNVGVALGSDPAVSGMSDGYDDREGLRTSGRNYLVTVVAPIAKLDQALDIINECGGMH</sequence>
<reference evidence="2 3" key="1">
    <citation type="journal article" date="2013" name="Int. J. Syst. Evol. Microbiol.">
        <title>Tumebacillus flagellatus sp. nov., an alpha-amylase/pullulanase-producing bacterium isolated from cassava wastewater.</title>
        <authorList>
            <person name="Wang Q."/>
            <person name="Xie N."/>
            <person name="Qin Y."/>
            <person name="Shen N."/>
            <person name="Zhu J."/>
            <person name="Mi H."/>
            <person name="Huang R."/>
        </authorList>
    </citation>
    <scope>NUCLEOTIDE SEQUENCE [LARGE SCALE GENOMIC DNA]</scope>
    <source>
        <strain evidence="2 3">GST4</strain>
    </source>
</reference>
<evidence type="ECO:0000256" key="1">
    <source>
        <dbReference type="SAM" id="MobiDB-lite"/>
    </source>
</evidence>
<dbReference type="STRING" id="1157490.EL26_02995"/>
<feature type="region of interest" description="Disordered" evidence="1">
    <location>
        <begin position="43"/>
        <end position="63"/>
    </location>
</feature>
<evidence type="ECO:0000313" key="2">
    <source>
        <dbReference type="EMBL" id="KEO84980.1"/>
    </source>
</evidence>
<keyword evidence="3" id="KW-1185">Reference proteome</keyword>
<gene>
    <name evidence="2" type="ORF">EL26_02995</name>
</gene>
<dbReference type="AlphaFoldDB" id="A0A074LWI9"/>
<name>A0A074LWI9_9BACL</name>
<protein>
    <submittedName>
        <fullName evidence="2">Uncharacterized protein</fullName>
    </submittedName>
</protein>
<proteinExistence type="predicted"/>
<dbReference type="OrthoDB" id="2375806at2"/>
<organism evidence="2 3">
    <name type="scientific">Tumebacillus flagellatus</name>
    <dbReference type="NCBI Taxonomy" id="1157490"/>
    <lineage>
        <taxon>Bacteria</taxon>
        <taxon>Bacillati</taxon>
        <taxon>Bacillota</taxon>
        <taxon>Bacilli</taxon>
        <taxon>Bacillales</taxon>
        <taxon>Alicyclobacillaceae</taxon>
        <taxon>Tumebacillus</taxon>
    </lineage>
</organism>